<dbReference type="AlphaFoldDB" id="A0A3P8A8C7"/>
<proteinExistence type="predicted"/>
<dbReference type="EMBL" id="UZAI01012044">
    <property type="protein sequence ID" value="VDP09642.1"/>
    <property type="molecule type" value="Genomic_DNA"/>
</dbReference>
<evidence type="ECO:0000313" key="1">
    <source>
        <dbReference type="EMBL" id="VDP09642.1"/>
    </source>
</evidence>
<organism evidence="1 2">
    <name type="scientific">Schistosoma margrebowiei</name>
    <dbReference type="NCBI Taxonomy" id="48269"/>
    <lineage>
        <taxon>Eukaryota</taxon>
        <taxon>Metazoa</taxon>
        <taxon>Spiralia</taxon>
        <taxon>Lophotrochozoa</taxon>
        <taxon>Platyhelminthes</taxon>
        <taxon>Trematoda</taxon>
        <taxon>Digenea</taxon>
        <taxon>Strigeidida</taxon>
        <taxon>Schistosomatoidea</taxon>
        <taxon>Schistosomatidae</taxon>
        <taxon>Schistosoma</taxon>
    </lineage>
</organism>
<evidence type="ECO:0000313" key="2">
    <source>
        <dbReference type="Proteomes" id="UP000277204"/>
    </source>
</evidence>
<protein>
    <submittedName>
        <fullName evidence="1">Uncharacterized protein</fullName>
    </submittedName>
</protein>
<dbReference type="Proteomes" id="UP000277204">
    <property type="component" value="Unassembled WGS sequence"/>
</dbReference>
<reference evidence="1 2" key="1">
    <citation type="submission" date="2018-11" db="EMBL/GenBank/DDBJ databases">
        <authorList>
            <consortium name="Pathogen Informatics"/>
        </authorList>
    </citation>
    <scope>NUCLEOTIDE SEQUENCE [LARGE SCALE GENOMIC DNA]</scope>
    <source>
        <strain evidence="1 2">Zambia</strain>
    </source>
</reference>
<accession>A0A3P8A8C7</accession>
<sequence length="31" mass="3762">METMEMMMTTKMTHLIYKKTIVLMKMIIILL</sequence>
<keyword evidence="2" id="KW-1185">Reference proteome</keyword>
<name>A0A3P8A8C7_9TREM</name>
<gene>
    <name evidence="1" type="ORF">SMRZ_LOCUS13979</name>
</gene>